<evidence type="ECO:0000313" key="2">
    <source>
        <dbReference type="Proteomes" id="UP000322873"/>
    </source>
</evidence>
<evidence type="ECO:0000313" key="1">
    <source>
        <dbReference type="EMBL" id="KAA8573043.1"/>
    </source>
</evidence>
<accession>A0A5M9JX41</accession>
<comment type="caution">
    <text evidence="1">The sequence shown here is derived from an EMBL/GenBank/DDBJ whole genome shotgun (WGS) entry which is preliminary data.</text>
</comment>
<name>A0A5M9JX41_MONFR</name>
<protein>
    <submittedName>
        <fullName evidence="1">Uncharacterized protein</fullName>
    </submittedName>
</protein>
<gene>
    <name evidence="1" type="ORF">EYC84_003581</name>
</gene>
<dbReference type="Proteomes" id="UP000322873">
    <property type="component" value="Unassembled WGS sequence"/>
</dbReference>
<proteinExistence type="predicted"/>
<dbReference type="EMBL" id="VICG01000004">
    <property type="protein sequence ID" value="KAA8573043.1"/>
    <property type="molecule type" value="Genomic_DNA"/>
</dbReference>
<sequence>MIFISDIRIEKEKKRKKGKKKKSKRKKDHCHFKLGALIIQRNYVEYIKYNYLDLDLLICSQKSFLCCAPSLQNGLG</sequence>
<reference evidence="1 2" key="1">
    <citation type="submission" date="2019-06" db="EMBL/GenBank/DDBJ databases">
        <title>Genome Sequence of the Brown Rot Fungal Pathogen Monilinia fructicola.</title>
        <authorList>
            <person name="De Miccolis Angelini R.M."/>
            <person name="Landi L."/>
            <person name="Abate D."/>
            <person name="Pollastro S."/>
            <person name="Romanazzi G."/>
            <person name="Faretra F."/>
        </authorList>
    </citation>
    <scope>NUCLEOTIDE SEQUENCE [LARGE SCALE GENOMIC DNA]</scope>
    <source>
        <strain evidence="1 2">Mfrc123</strain>
    </source>
</reference>
<organism evidence="1 2">
    <name type="scientific">Monilinia fructicola</name>
    <name type="common">Brown rot fungus</name>
    <name type="synonym">Ciboria fructicola</name>
    <dbReference type="NCBI Taxonomy" id="38448"/>
    <lineage>
        <taxon>Eukaryota</taxon>
        <taxon>Fungi</taxon>
        <taxon>Dikarya</taxon>
        <taxon>Ascomycota</taxon>
        <taxon>Pezizomycotina</taxon>
        <taxon>Leotiomycetes</taxon>
        <taxon>Helotiales</taxon>
        <taxon>Sclerotiniaceae</taxon>
        <taxon>Monilinia</taxon>
    </lineage>
</organism>
<dbReference type="AlphaFoldDB" id="A0A5M9JX41"/>
<keyword evidence="2" id="KW-1185">Reference proteome</keyword>